<protein>
    <submittedName>
        <fullName evidence="2">Alkaline phosphatase D family protein</fullName>
    </submittedName>
</protein>
<keyword evidence="3" id="KW-1185">Reference proteome</keyword>
<dbReference type="InterPro" id="IPR052900">
    <property type="entry name" value="Phospholipid_Metab_Enz"/>
</dbReference>
<reference evidence="2 3" key="1">
    <citation type="submission" date="2020-09" db="EMBL/GenBank/DDBJ databases">
        <title>Complete genome sequence of altererythrobacter flavus SS-21NJ, isolated from Dongying oil sludge in Shandong province.</title>
        <authorList>
            <person name="Sun S."/>
            <person name="Zhang Z."/>
        </authorList>
    </citation>
    <scope>NUCLEOTIDE SEQUENCE [LARGE SCALE GENOMIC DNA]</scope>
    <source>
        <strain evidence="2 3">SS-21NJ</strain>
    </source>
</reference>
<dbReference type="EMBL" id="CP061510">
    <property type="protein sequence ID" value="QSB43800.1"/>
    <property type="molecule type" value="Genomic_DNA"/>
</dbReference>
<dbReference type="Gene3D" id="3.60.21.70">
    <property type="entry name" value="PhoD-like phosphatase"/>
    <property type="match status" value="1"/>
</dbReference>
<evidence type="ECO:0000313" key="2">
    <source>
        <dbReference type="EMBL" id="QSB43800.1"/>
    </source>
</evidence>
<evidence type="ECO:0000313" key="3">
    <source>
        <dbReference type="Proteomes" id="UP000663637"/>
    </source>
</evidence>
<proteinExistence type="predicted"/>
<organism evidence="2 3">
    <name type="scientific">Tsuneonella flava</name>
    <dbReference type="NCBI Taxonomy" id="2055955"/>
    <lineage>
        <taxon>Bacteria</taxon>
        <taxon>Pseudomonadati</taxon>
        <taxon>Pseudomonadota</taxon>
        <taxon>Alphaproteobacteria</taxon>
        <taxon>Sphingomonadales</taxon>
        <taxon>Erythrobacteraceae</taxon>
        <taxon>Tsuneonella</taxon>
    </lineage>
</organism>
<dbReference type="Pfam" id="PF09423">
    <property type="entry name" value="PhoD"/>
    <property type="match status" value="1"/>
</dbReference>
<dbReference type="InterPro" id="IPR018946">
    <property type="entry name" value="PhoD-like_MPP"/>
</dbReference>
<dbReference type="Proteomes" id="UP000663637">
    <property type="component" value="Chromosome"/>
</dbReference>
<sequence>MFTLALAYKSGPVRLAQAPRIGGLTMYRRLHFGRLVRMHVLDTRSYRSQQLCETPAGRACRKRDDTTSTVLGSAQEAWLGAGLRNRACWNLIAQQVRMMPIIRRDADGIRLPAPPDSWSGYPTARARLLQAIRDNGLTNVVVASGDSHVHNIGHLPLRDDELDGPAAAVEFLGTSISSGATVGRTVKSGAFCCATTHTSSSTTSSAVISSLTSPRMNGAQTSRCLTRRRRLEACSARWRVFGCTRIRRSSVSIGYPKNFNGRARCIAVALIRGSGMAGLGNGRRSTVRIHFLKAALRSQSGGLKTAAALCRSKVSAFRSKTQQLCRSARDSRRHLKAVSDIRIRLSRPKTKTTGLFSPHGRVRVRGRRKP</sequence>
<evidence type="ECO:0000259" key="1">
    <source>
        <dbReference type="Pfam" id="PF09423"/>
    </source>
</evidence>
<dbReference type="PANTHER" id="PTHR43606">
    <property type="entry name" value="PHOSPHATASE, PUTATIVE (AFU_ORTHOLOGUE AFUA_6G08710)-RELATED"/>
    <property type="match status" value="1"/>
</dbReference>
<dbReference type="RefSeq" id="WP_205441084.1">
    <property type="nucleotide sequence ID" value="NZ_CP061510.1"/>
</dbReference>
<accession>A0ABX7K6E9</accession>
<dbReference type="InterPro" id="IPR038607">
    <property type="entry name" value="PhoD-like_sf"/>
</dbReference>
<dbReference type="PANTHER" id="PTHR43606:SF2">
    <property type="entry name" value="ALKALINE PHOSPHATASE FAMILY PROTEIN (AFU_ORTHOLOGUE AFUA_5G03860)"/>
    <property type="match status" value="1"/>
</dbReference>
<name>A0ABX7K6E9_9SPHN</name>
<gene>
    <name evidence="2" type="ORF">IDJ81_10585</name>
</gene>
<feature type="domain" description="PhoD-like phosphatase metallophosphatase" evidence="1">
    <location>
        <begin position="12"/>
        <end position="186"/>
    </location>
</feature>
<dbReference type="SUPFAM" id="SSF56300">
    <property type="entry name" value="Metallo-dependent phosphatases"/>
    <property type="match status" value="1"/>
</dbReference>
<dbReference type="InterPro" id="IPR029052">
    <property type="entry name" value="Metallo-depent_PP-like"/>
</dbReference>